<dbReference type="Proteomes" id="UP000177565">
    <property type="component" value="Unassembled WGS sequence"/>
</dbReference>
<proteinExistence type="predicted"/>
<name>A0A1G2MRW7_9BACT</name>
<reference evidence="1 2" key="1">
    <citation type="journal article" date="2016" name="Nat. Commun.">
        <title>Thousands of microbial genomes shed light on interconnected biogeochemical processes in an aquifer system.</title>
        <authorList>
            <person name="Anantharaman K."/>
            <person name="Brown C.T."/>
            <person name="Hug L.A."/>
            <person name="Sharon I."/>
            <person name="Castelle C.J."/>
            <person name="Probst A.J."/>
            <person name="Thomas B.C."/>
            <person name="Singh A."/>
            <person name="Wilkins M.J."/>
            <person name="Karaoz U."/>
            <person name="Brodie E.L."/>
            <person name="Williams K.H."/>
            <person name="Hubbard S.S."/>
            <person name="Banfield J.F."/>
        </authorList>
    </citation>
    <scope>NUCLEOTIDE SEQUENCE [LARGE SCALE GENOMIC DNA]</scope>
</reference>
<comment type="caution">
    <text evidence="1">The sequence shown here is derived from an EMBL/GenBank/DDBJ whole genome shotgun (WGS) entry which is preliminary data.</text>
</comment>
<dbReference type="EMBL" id="MHRQ01000019">
    <property type="protein sequence ID" value="OHA26615.1"/>
    <property type="molecule type" value="Genomic_DNA"/>
</dbReference>
<gene>
    <name evidence="1" type="ORF">A3C06_01775</name>
</gene>
<evidence type="ECO:0000313" key="1">
    <source>
        <dbReference type="EMBL" id="OHA26615.1"/>
    </source>
</evidence>
<sequence>MERSALFIAKRAKREKKYPLFLSRTSDGNKGFNIRIREANTFWVQGLPWGIIPFIYISLENS</sequence>
<evidence type="ECO:0000313" key="2">
    <source>
        <dbReference type="Proteomes" id="UP000177565"/>
    </source>
</evidence>
<accession>A0A1G2MRW7</accession>
<organism evidence="1 2">
    <name type="scientific">Candidatus Taylorbacteria bacterium RIFCSPHIGHO2_02_FULL_46_13</name>
    <dbReference type="NCBI Taxonomy" id="1802312"/>
    <lineage>
        <taxon>Bacteria</taxon>
        <taxon>Candidatus Tayloriibacteriota</taxon>
    </lineage>
</organism>
<protein>
    <submittedName>
        <fullName evidence="1">Uncharacterized protein</fullName>
    </submittedName>
</protein>
<dbReference type="AlphaFoldDB" id="A0A1G2MRW7"/>